<dbReference type="AlphaFoldDB" id="A0A084IPX5"/>
<dbReference type="RefSeq" id="WP_037334368.1">
    <property type="nucleotide sequence ID" value="NZ_APNK01000003.1"/>
</dbReference>
<evidence type="ECO:0000313" key="3">
    <source>
        <dbReference type="EMBL" id="KEZ78759.1"/>
    </source>
</evidence>
<protein>
    <recommendedName>
        <fullName evidence="2">DUF4174 domain-containing protein</fullName>
    </recommendedName>
</protein>
<dbReference type="PROSITE" id="PS51257">
    <property type="entry name" value="PROKAR_LIPOPROTEIN"/>
    <property type="match status" value="1"/>
</dbReference>
<comment type="caution">
    <text evidence="3">The sequence shown here is derived from an EMBL/GenBank/DDBJ whole genome shotgun (WGS) entry which is preliminary data.</text>
</comment>
<evidence type="ECO:0000256" key="1">
    <source>
        <dbReference type="ARBA" id="ARBA00022729"/>
    </source>
</evidence>
<dbReference type="OrthoDB" id="5893017at2"/>
<evidence type="ECO:0000259" key="2">
    <source>
        <dbReference type="Pfam" id="PF13778"/>
    </source>
</evidence>
<dbReference type="STRING" id="1304275.C41B8_04051"/>
<dbReference type="Pfam" id="PF13778">
    <property type="entry name" value="DUF4174"/>
    <property type="match status" value="1"/>
</dbReference>
<dbReference type="Proteomes" id="UP000028302">
    <property type="component" value="Unassembled WGS sequence"/>
</dbReference>
<keyword evidence="1" id="KW-0732">Signal</keyword>
<gene>
    <name evidence="3" type="ORF">C41B8_04051</name>
</gene>
<dbReference type="InterPro" id="IPR025232">
    <property type="entry name" value="DUF4174"/>
</dbReference>
<sequence length="139" mass="14931">MRNLLFAVALAATFAATGCSSRSDTGAVPSLTGQYRVIAVFPTNAQRAVSLTNAFKSSPGLEQRDIAWFVLGPKKITSNIDNVPDRATLEKLHTTDGFQAVLIGKDGTLKASQLGGLDIQALLDAIDQMPLRQQEMQQQ</sequence>
<accession>A0A084IPX5</accession>
<evidence type="ECO:0000313" key="4">
    <source>
        <dbReference type="Proteomes" id="UP000028302"/>
    </source>
</evidence>
<organism evidence="3 4">
    <name type="scientific">Salinisphaera hydrothermalis (strain C41B8)</name>
    <dbReference type="NCBI Taxonomy" id="1304275"/>
    <lineage>
        <taxon>Bacteria</taxon>
        <taxon>Pseudomonadati</taxon>
        <taxon>Pseudomonadota</taxon>
        <taxon>Gammaproteobacteria</taxon>
        <taxon>Salinisphaerales</taxon>
        <taxon>Salinisphaeraceae</taxon>
        <taxon>Salinisphaera</taxon>
    </lineage>
</organism>
<name>A0A084IPX5_SALHC</name>
<keyword evidence="4" id="KW-1185">Reference proteome</keyword>
<reference evidence="3 4" key="1">
    <citation type="submission" date="2013-03" db="EMBL/GenBank/DDBJ databases">
        <title>Salinisphaera hydrothermalis C41B8 Genome Sequencing.</title>
        <authorList>
            <person name="Li C."/>
            <person name="Lai Q."/>
            <person name="Shao Z."/>
        </authorList>
    </citation>
    <scope>NUCLEOTIDE SEQUENCE [LARGE SCALE GENOMIC DNA]</scope>
    <source>
        <strain evidence="3 4">C41B8</strain>
    </source>
</reference>
<proteinExistence type="predicted"/>
<dbReference type="eggNOG" id="ENOG5033B8F">
    <property type="taxonomic scope" value="Bacteria"/>
</dbReference>
<feature type="domain" description="DUF4174" evidence="2">
    <location>
        <begin position="32"/>
        <end position="135"/>
    </location>
</feature>
<dbReference type="EMBL" id="APNK01000003">
    <property type="protein sequence ID" value="KEZ78759.1"/>
    <property type="molecule type" value="Genomic_DNA"/>
</dbReference>